<proteinExistence type="inferred from homology"/>
<evidence type="ECO:0000313" key="9">
    <source>
        <dbReference type="EMBL" id="KAE8406718.1"/>
    </source>
</evidence>
<feature type="transmembrane region" description="Helical" evidence="7">
    <location>
        <begin position="41"/>
        <end position="63"/>
    </location>
</feature>
<dbReference type="AlphaFoldDB" id="A0A5N7DMK5"/>
<dbReference type="EMBL" id="ML736752">
    <property type="protein sequence ID" value="KAE8406718.1"/>
    <property type="molecule type" value="Genomic_DNA"/>
</dbReference>
<keyword evidence="3 7" id="KW-1133">Transmembrane helix</keyword>
<keyword evidence="10" id="KW-1185">Reference proteome</keyword>
<dbReference type="Pfam" id="PF20684">
    <property type="entry name" value="Fung_rhodopsin"/>
    <property type="match status" value="1"/>
</dbReference>
<dbReference type="GeneID" id="43669109"/>
<evidence type="ECO:0000256" key="3">
    <source>
        <dbReference type="ARBA" id="ARBA00022989"/>
    </source>
</evidence>
<evidence type="ECO:0000256" key="5">
    <source>
        <dbReference type="ARBA" id="ARBA00038359"/>
    </source>
</evidence>
<name>A0A5N7DMK5_9EURO</name>
<sequence>MQDAPSFSYRDSPRPWNICSSHGYENLYEVLLKAVCKLGRLLTLIVTDTCLIASVCFIGYATIALEADKVGSGIHVAEVAKEDLAKYAKLANASQIMYGPLIFVTKLSILLLYIRVFAPTKKSWMYIFIHGLLWFNAAFYLADTLLEIFACVPREKIWNPDVHGYCVNVNAMILATAILNTISDFSLLILPIFSVWRLHMQNTQKLGISAIFAAGLLSAEISAGIIASSLPAVPSFFRHVKGKVATAIGSEAKSTSRSNRHSLSQRQMWSSNRGSGWKNGHGEIIPPMEFNELDELHEWQCRGSRLVDNRMGAREGPGIYYGRDANSIADSRTSQKGILKTVEIDVEETEIR</sequence>
<reference evidence="9 10" key="1">
    <citation type="submission" date="2019-04" db="EMBL/GenBank/DDBJ databases">
        <authorList>
            <consortium name="DOE Joint Genome Institute"/>
            <person name="Mondo S."/>
            <person name="Kjaerbolling I."/>
            <person name="Vesth T."/>
            <person name="Frisvad J.C."/>
            <person name="Nybo J.L."/>
            <person name="Theobald S."/>
            <person name="Kildgaard S."/>
            <person name="Isbrandt T."/>
            <person name="Kuo A."/>
            <person name="Sato A."/>
            <person name="Lyhne E.K."/>
            <person name="Kogle M.E."/>
            <person name="Wiebenga A."/>
            <person name="Kun R.S."/>
            <person name="Lubbers R.J."/>
            <person name="Makela M.R."/>
            <person name="Barry K."/>
            <person name="Chovatia M."/>
            <person name="Clum A."/>
            <person name="Daum C."/>
            <person name="Haridas S."/>
            <person name="He G."/>
            <person name="LaButti K."/>
            <person name="Lipzen A."/>
            <person name="Riley R."/>
            <person name="Salamov A."/>
            <person name="Simmons B.A."/>
            <person name="Magnuson J.K."/>
            <person name="Henrissat B."/>
            <person name="Mortensen U.H."/>
            <person name="Larsen T.O."/>
            <person name="Devries R.P."/>
            <person name="Grigoriev I.V."/>
            <person name="Machida M."/>
            <person name="Baker S.E."/>
            <person name="Andersen M.R."/>
            <person name="Cantor M.N."/>
            <person name="Hua S.X."/>
        </authorList>
    </citation>
    <scope>NUCLEOTIDE SEQUENCE [LARGE SCALE GENOMIC DNA]</scope>
    <source>
        <strain evidence="9 10">CBS 119388</strain>
    </source>
</reference>
<evidence type="ECO:0000256" key="2">
    <source>
        <dbReference type="ARBA" id="ARBA00022692"/>
    </source>
</evidence>
<protein>
    <recommendedName>
        <fullName evidence="8">Rhodopsin domain-containing protein</fullName>
    </recommendedName>
</protein>
<gene>
    <name evidence="9" type="ORF">BDV37DRAFT_269747</name>
</gene>
<dbReference type="PANTHER" id="PTHR33048:SF160">
    <property type="entry name" value="SAT4 FAMILY MEMBRANE PROTEIN"/>
    <property type="match status" value="1"/>
</dbReference>
<evidence type="ECO:0000256" key="1">
    <source>
        <dbReference type="ARBA" id="ARBA00004141"/>
    </source>
</evidence>
<feature type="transmembrane region" description="Helical" evidence="7">
    <location>
        <begin position="126"/>
        <end position="149"/>
    </location>
</feature>
<dbReference type="RefSeq" id="XP_031944037.1">
    <property type="nucleotide sequence ID" value="XM_032084418.1"/>
</dbReference>
<dbReference type="PANTHER" id="PTHR33048">
    <property type="entry name" value="PTH11-LIKE INTEGRAL MEMBRANE PROTEIN (AFU_ORTHOLOGUE AFUA_5G11245)"/>
    <property type="match status" value="1"/>
</dbReference>
<evidence type="ECO:0000313" key="10">
    <source>
        <dbReference type="Proteomes" id="UP000325579"/>
    </source>
</evidence>
<dbReference type="GO" id="GO:0016020">
    <property type="term" value="C:membrane"/>
    <property type="evidence" value="ECO:0007669"/>
    <property type="project" value="UniProtKB-SubCell"/>
</dbReference>
<evidence type="ECO:0000259" key="8">
    <source>
        <dbReference type="Pfam" id="PF20684"/>
    </source>
</evidence>
<comment type="subcellular location">
    <subcellularLocation>
        <location evidence="1">Membrane</location>
        <topology evidence="1">Multi-pass membrane protein</topology>
    </subcellularLocation>
</comment>
<feature type="domain" description="Rhodopsin" evidence="8">
    <location>
        <begin position="37"/>
        <end position="221"/>
    </location>
</feature>
<dbReference type="InterPro" id="IPR052337">
    <property type="entry name" value="SAT4-like"/>
</dbReference>
<organism evidence="9 10">
    <name type="scientific">Aspergillus pseudonomiae</name>
    <dbReference type="NCBI Taxonomy" id="1506151"/>
    <lineage>
        <taxon>Eukaryota</taxon>
        <taxon>Fungi</taxon>
        <taxon>Dikarya</taxon>
        <taxon>Ascomycota</taxon>
        <taxon>Pezizomycotina</taxon>
        <taxon>Eurotiomycetes</taxon>
        <taxon>Eurotiomycetidae</taxon>
        <taxon>Eurotiales</taxon>
        <taxon>Aspergillaceae</taxon>
        <taxon>Aspergillus</taxon>
        <taxon>Aspergillus subgen. Circumdati</taxon>
    </lineage>
</organism>
<feature type="transmembrane region" description="Helical" evidence="7">
    <location>
        <begin position="96"/>
        <end position="114"/>
    </location>
</feature>
<dbReference type="OrthoDB" id="5342292at2759"/>
<evidence type="ECO:0000256" key="4">
    <source>
        <dbReference type="ARBA" id="ARBA00023136"/>
    </source>
</evidence>
<feature type="region of interest" description="Disordered" evidence="6">
    <location>
        <begin position="248"/>
        <end position="273"/>
    </location>
</feature>
<accession>A0A5N7DMK5</accession>
<feature type="transmembrane region" description="Helical" evidence="7">
    <location>
        <begin position="208"/>
        <end position="230"/>
    </location>
</feature>
<dbReference type="InterPro" id="IPR049326">
    <property type="entry name" value="Rhodopsin_dom_fungi"/>
</dbReference>
<keyword evidence="2 7" id="KW-0812">Transmembrane</keyword>
<feature type="transmembrane region" description="Helical" evidence="7">
    <location>
        <begin position="169"/>
        <end position="196"/>
    </location>
</feature>
<feature type="compositionally biased region" description="Polar residues" evidence="6">
    <location>
        <begin position="252"/>
        <end position="273"/>
    </location>
</feature>
<evidence type="ECO:0000256" key="6">
    <source>
        <dbReference type="SAM" id="MobiDB-lite"/>
    </source>
</evidence>
<keyword evidence="4 7" id="KW-0472">Membrane</keyword>
<evidence type="ECO:0000256" key="7">
    <source>
        <dbReference type="SAM" id="Phobius"/>
    </source>
</evidence>
<comment type="similarity">
    <text evidence="5">Belongs to the SAT4 family.</text>
</comment>
<dbReference type="Proteomes" id="UP000325579">
    <property type="component" value="Unassembled WGS sequence"/>
</dbReference>